<name>A0A381UK19_9ZZZZ</name>
<sequence length="22" mass="2447">MIGNPILIQELVDLILVYSSDT</sequence>
<reference evidence="1" key="1">
    <citation type="submission" date="2018-05" db="EMBL/GenBank/DDBJ databases">
        <authorList>
            <person name="Lanie J.A."/>
            <person name="Ng W.-L."/>
            <person name="Kazmierczak K.M."/>
            <person name="Andrzejewski T.M."/>
            <person name="Davidsen T.M."/>
            <person name="Wayne K.J."/>
            <person name="Tettelin H."/>
            <person name="Glass J.I."/>
            <person name="Rusch D."/>
            <person name="Podicherti R."/>
            <person name="Tsui H.-C.T."/>
            <person name="Winkler M.E."/>
        </authorList>
    </citation>
    <scope>NUCLEOTIDE SEQUENCE</scope>
</reference>
<accession>A0A381UK19</accession>
<proteinExistence type="predicted"/>
<dbReference type="AlphaFoldDB" id="A0A381UK19"/>
<dbReference type="EMBL" id="UINC01006374">
    <property type="protein sequence ID" value="SVA27133.1"/>
    <property type="molecule type" value="Genomic_DNA"/>
</dbReference>
<organism evidence="1">
    <name type="scientific">marine metagenome</name>
    <dbReference type="NCBI Taxonomy" id="408172"/>
    <lineage>
        <taxon>unclassified sequences</taxon>
        <taxon>metagenomes</taxon>
        <taxon>ecological metagenomes</taxon>
    </lineage>
</organism>
<protein>
    <submittedName>
        <fullName evidence="1">Uncharacterized protein</fullName>
    </submittedName>
</protein>
<gene>
    <name evidence="1" type="ORF">METZ01_LOCUS79987</name>
</gene>
<evidence type="ECO:0000313" key="1">
    <source>
        <dbReference type="EMBL" id="SVA27133.1"/>
    </source>
</evidence>